<dbReference type="Pfam" id="PF00339">
    <property type="entry name" value="Arrestin_N"/>
    <property type="match status" value="1"/>
</dbReference>
<dbReference type="Pfam" id="PF02752">
    <property type="entry name" value="Arrestin_C"/>
    <property type="match status" value="1"/>
</dbReference>
<sequence>MGKLNIFEISLNNTRGVFYAGQNLLGHCTLELNSELTLRGIRLKFEGRGHVHWTETHQKVTWKYSRSETITFSDSEQYFNQEVLLFGILPSEGRSTSSLSAGRHTFPFCFVLPEDLPSSFEGVHGYVRYVVKAIIDRPWKFDHTTKCNFTVIGILNLNSEPNASMTVQGQNQKTLCCLCCASGPLSAEFSLQRRGYVPGEAVPLSAHIENSSNRLISKSHVDLKMISTFHSTTKSRSVSKEIGRVEEGPIGAGQTFTWDRQQFVIPPLPPSYLNGCRIIDIKYILQLSVVPSGLSKNLEVPLDIIIGTIPLLQVVENNPPRASEPSQALVASDQPSSVTYPMVMGGPGTLSSPPSYSQLPDLPIFPPSYYPDIPPPSYSESMLGSLGVRDEDDQENSVGNPTHMPVYPYYDWGYQPTTMN</sequence>
<accession>A0A2T7NDN3</accession>
<dbReference type="InterPro" id="IPR014756">
    <property type="entry name" value="Ig_E-set"/>
</dbReference>
<dbReference type="PANTHER" id="PTHR11188">
    <property type="entry name" value="ARRESTIN DOMAIN CONTAINING PROTEIN"/>
    <property type="match status" value="1"/>
</dbReference>
<dbReference type="SUPFAM" id="SSF81296">
    <property type="entry name" value="E set domains"/>
    <property type="match status" value="2"/>
</dbReference>
<reference evidence="3 4" key="1">
    <citation type="submission" date="2018-04" db="EMBL/GenBank/DDBJ databases">
        <title>The genome of golden apple snail Pomacea canaliculata provides insight into stress tolerance and invasive adaptation.</title>
        <authorList>
            <person name="Liu C."/>
            <person name="Liu B."/>
            <person name="Ren Y."/>
            <person name="Zhang Y."/>
            <person name="Wang H."/>
            <person name="Li S."/>
            <person name="Jiang F."/>
            <person name="Yin L."/>
            <person name="Zhang G."/>
            <person name="Qian W."/>
            <person name="Fan W."/>
        </authorList>
    </citation>
    <scope>NUCLEOTIDE SEQUENCE [LARGE SCALE GENOMIC DNA]</scope>
    <source>
        <strain evidence="3">SZHN2017</strain>
        <tissue evidence="3">Muscle</tissue>
    </source>
</reference>
<dbReference type="OMA" id="WSDSERI"/>
<dbReference type="SMART" id="SM01017">
    <property type="entry name" value="Arrestin_C"/>
    <property type="match status" value="1"/>
</dbReference>
<dbReference type="GO" id="GO:0015031">
    <property type="term" value="P:protein transport"/>
    <property type="evidence" value="ECO:0007669"/>
    <property type="project" value="TreeGrafter"/>
</dbReference>
<name>A0A2T7NDN3_POMCA</name>
<dbReference type="InterPro" id="IPR050357">
    <property type="entry name" value="Arrestin_domain-protein"/>
</dbReference>
<evidence type="ECO:0000313" key="4">
    <source>
        <dbReference type="Proteomes" id="UP000245119"/>
    </source>
</evidence>
<dbReference type="Gene3D" id="2.60.40.640">
    <property type="match status" value="2"/>
</dbReference>
<dbReference type="EMBL" id="PZQS01000013">
    <property type="protein sequence ID" value="PVD19277.1"/>
    <property type="molecule type" value="Genomic_DNA"/>
</dbReference>
<gene>
    <name evidence="3" type="ORF">C0Q70_19763</name>
</gene>
<protein>
    <recommendedName>
        <fullName evidence="2">Arrestin C-terminal-like domain-containing protein</fullName>
    </recommendedName>
</protein>
<dbReference type="GO" id="GO:0005737">
    <property type="term" value="C:cytoplasm"/>
    <property type="evidence" value="ECO:0007669"/>
    <property type="project" value="TreeGrafter"/>
</dbReference>
<keyword evidence="4" id="KW-1185">Reference proteome</keyword>
<dbReference type="STRING" id="400727.A0A2T7NDN3"/>
<evidence type="ECO:0000259" key="2">
    <source>
        <dbReference type="SMART" id="SM01017"/>
    </source>
</evidence>
<organism evidence="3 4">
    <name type="scientific">Pomacea canaliculata</name>
    <name type="common">Golden apple snail</name>
    <dbReference type="NCBI Taxonomy" id="400727"/>
    <lineage>
        <taxon>Eukaryota</taxon>
        <taxon>Metazoa</taxon>
        <taxon>Spiralia</taxon>
        <taxon>Lophotrochozoa</taxon>
        <taxon>Mollusca</taxon>
        <taxon>Gastropoda</taxon>
        <taxon>Caenogastropoda</taxon>
        <taxon>Architaenioglossa</taxon>
        <taxon>Ampullarioidea</taxon>
        <taxon>Ampullariidae</taxon>
        <taxon>Pomacea</taxon>
    </lineage>
</organism>
<dbReference type="InterPro" id="IPR011021">
    <property type="entry name" value="Arrestin-like_N"/>
</dbReference>
<evidence type="ECO:0000256" key="1">
    <source>
        <dbReference type="ARBA" id="ARBA00005298"/>
    </source>
</evidence>
<feature type="domain" description="Arrestin C-terminal-like" evidence="2">
    <location>
        <begin position="181"/>
        <end position="311"/>
    </location>
</feature>
<dbReference type="PANTHER" id="PTHR11188:SF176">
    <property type="entry name" value="ARRESTIN DOMAIN-CONTAINING PROTEIN 1"/>
    <property type="match status" value="1"/>
</dbReference>
<comment type="similarity">
    <text evidence="1">Belongs to the arrestin family.</text>
</comment>
<evidence type="ECO:0000313" key="3">
    <source>
        <dbReference type="EMBL" id="PVD19277.1"/>
    </source>
</evidence>
<comment type="caution">
    <text evidence="3">The sequence shown here is derived from an EMBL/GenBank/DDBJ whole genome shotgun (WGS) entry which is preliminary data.</text>
</comment>
<dbReference type="OrthoDB" id="2333384at2759"/>
<dbReference type="InterPro" id="IPR014752">
    <property type="entry name" value="Arrestin-like_C"/>
</dbReference>
<proteinExistence type="inferred from homology"/>
<dbReference type="Proteomes" id="UP000245119">
    <property type="component" value="Linkage Group LG13"/>
</dbReference>
<dbReference type="AlphaFoldDB" id="A0A2T7NDN3"/>
<dbReference type="InterPro" id="IPR011022">
    <property type="entry name" value="Arrestin_C-like"/>
</dbReference>